<dbReference type="AlphaFoldDB" id="A0A656Q9W6"/>
<dbReference type="InterPro" id="IPR002347">
    <property type="entry name" value="SDR_fam"/>
</dbReference>
<keyword evidence="4" id="KW-1185">Reference proteome</keyword>
<dbReference type="Proteomes" id="UP000027451">
    <property type="component" value="Unassembled WGS sequence"/>
</dbReference>
<dbReference type="GO" id="GO:0016491">
    <property type="term" value="F:oxidoreductase activity"/>
    <property type="evidence" value="ECO:0007669"/>
    <property type="project" value="UniProtKB-KW"/>
</dbReference>
<evidence type="ECO:0000256" key="2">
    <source>
        <dbReference type="ARBA" id="ARBA00023002"/>
    </source>
</evidence>
<dbReference type="Pfam" id="PF00106">
    <property type="entry name" value="adh_short"/>
    <property type="match status" value="1"/>
</dbReference>
<dbReference type="SUPFAM" id="SSF51735">
    <property type="entry name" value="NAD(P)-binding Rossmann-fold domains"/>
    <property type="match status" value="1"/>
</dbReference>
<keyword evidence="2" id="KW-0560">Oxidoreductase</keyword>
<gene>
    <name evidence="3" type="ORF">BG60_24345</name>
</gene>
<accession>A0A656Q9W6</accession>
<comment type="similarity">
    <text evidence="1">Belongs to the short-chain dehydrogenases/reductases (SDR) family.</text>
</comment>
<organism evidence="3 4">
    <name type="scientific">Caballeronia zhejiangensis</name>
    <dbReference type="NCBI Taxonomy" id="871203"/>
    <lineage>
        <taxon>Bacteria</taxon>
        <taxon>Pseudomonadati</taxon>
        <taxon>Pseudomonadota</taxon>
        <taxon>Betaproteobacteria</taxon>
        <taxon>Burkholderiales</taxon>
        <taxon>Burkholderiaceae</taxon>
        <taxon>Caballeronia</taxon>
    </lineage>
</organism>
<name>A0A656Q9W6_9BURK</name>
<comment type="caution">
    <text evidence="3">The sequence shown here is derived from an EMBL/GenBank/DDBJ whole genome shotgun (WGS) entry which is preliminary data.</text>
</comment>
<dbReference type="PRINTS" id="PR00081">
    <property type="entry name" value="GDHRDH"/>
</dbReference>
<reference evidence="3 4" key="1">
    <citation type="submission" date="2014-03" db="EMBL/GenBank/DDBJ databases">
        <title>Draft Genome Sequences of Four Burkholderia Strains.</title>
        <authorList>
            <person name="Liu X.Y."/>
            <person name="Li C.X."/>
            <person name="Xu J.H."/>
        </authorList>
    </citation>
    <scope>NUCLEOTIDE SEQUENCE [LARGE SCALE GENOMIC DNA]</scope>
    <source>
        <strain evidence="3 4">OP-1</strain>
    </source>
</reference>
<dbReference type="PANTHER" id="PTHR24320">
    <property type="entry name" value="RETINOL DEHYDROGENASE"/>
    <property type="match status" value="1"/>
</dbReference>
<protein>
    <submittedName>
        <fullName evidence="3">Oxidoreductase</fullName>
    </submittedName>
</protein>
<proteinExistence type="inferred from homology"/>
<sequence length="149" mass="15572">MSYNQVHIMSEFSKQVPLQSGFGEATNAREVVAGLDLAGKTAIVTGGSSGLGFEIVSTLASAGANVVVPARNTANAERVLLGIKNVSVAALDLLDPSSIQSFARSFLSKGCSLAWLINNAGVMAAPLHRDNRGVERKRLGWAVSSCARE</sequence>
<evidence type="ECO:0000256" key="1">
    <source>
        <dbReference type="ARBA" id="ARBA00006484"/>
    </source>
</evidence>
<dbReference type="InterPro" id="IPR036291">
    <property type="entry name" value="NAD(P)-bd_dom_sf"/>
</dbReference>
<evidence type="ECO:0000313" key="3">
    <source>
        <dbReference type="EMBL" id="KDR26115.1"/>
    </source>
</evidence>
<dbReference type="RefSeq" id="WP_235366275.1">
    <property type="nucleotide sequence ID" value="NZ_JFHD01000038.1"/>
</dbReference>
<evidence type="ECO:0000313" key="4">
    <source>
        <dbReference type="Proteomes" id="UP000027451"/>
    </source>
</evidence>
<dbReference type="PANTHER" id="PTHR24320:SF148">
    <property type="entry name" value="NAD(P)-BINDING ROSSMANN-FOLD SUPERFAMILY PROTEIN"/>
    <property type="match status" value="1"/>
</dbReference>
<dbReference type="EMBL" id="JFHD01000038">
    <property type="protein sequence ID" value="KDR26115.1"/>
    <property type="molecule type" value="Genomic_DNA"/>
</dbReference>
<dbReference type="Gene3D" id="3.40.50.720">
    <property type="entry name" value="NAD(P)-binding Rossmann-like Domain"/>
    <property type="match status" value="1"/>
</dbReference>